<evidence type="ECO:0000256" key="4">
    <source>
        <dbReference type="ARBA" id="ARBA00022692"/>
    </source>
</evidence>
<evidence type="ECO:0000256" key="10">
    <source>
        <dbReference type="ARBA" id="ARBA00023279"/>
    </source>
</evidence>
<keyword evidence="13" id="KW-1185">Reference proteome</keyword>
<evidence type="ECO:0000313" key="12">
    <source>
        <dbReference type="EMBL" id="KAG9453654.1"/>
    </source>
</evidence>
<comment type="similarity">
    <text evidence="2">Belongs to the HAP2/GCS1 family.</text>
</comment>
<evidence type="ECO:0000256" key="8">
    <source>
        <dbReference type="ARBA" id="ARBA00023136"/>
    </source>
</evidence>
<proteinExistence type="inferred from homology"/>
<dbReference type="InterPro" id="IPR018928">
    <property type="entry name" value="HAP2/GCS1_dom"/>
</dbReference>
<dbReference type="PANTHER" id="PTHR31764:SF0">
    <property type="entry name" value="GENERATIVE CELL SPECIFIC-1_HAP2 DOMAIN-CONTAINING PROTEIN"/>
    <property type="match status" value="1"/>
</dbReference>
<evidence type="ECO:0000256" key="2">
    <source>
        <dbReference type="ARBA" id="ARBA00010929"/>
    </source>
</evidence>
<dbReference type="PANTHER" id="PTHR31764">
    <property type="entry name" value="PROTEIN HAPLESS 2"/>
    <property type="match status" value="1"/>
</dbReference>
<keyword evidence="8" id="KW-0472">Membrane</keyword>
<name>A0AAV7EZ09_ARIFI</name>
<evidence type="ECO:0000256" key="1">
    <source>
        <dbReference type="ARBA" id="ARBA00004251"/>
    </source>
</evidence>
<reference evidence="12 13" key="1">
    <citation type="submission" date="2021-07" db="EMBL/GenBank/DDBJ databases">
        <title>The Aristolochia fimbriata genome: insights into angiosperm evolution, floral development and chemical biosynthesis.</title>
        <authorList>
            <person name="Jiao Y."/>
        </authorList>
    </citation>
    <scope>NUCLEOTIDE SEQUENCE [LARGE SCALE GENOMIC DNA]</scope>
    <source>
        <strain evidence="12">IBCAS-2021</strain>
        <tissue evidence="12">Leaf</tissue>
    </source>
</reference>
<keyword evidence="9" id="KW-1015">Disulfide bond</keyword>
<keyword evidence="6" id="KW-1133">Transmembrane helix</keyword>
<evidence type="ECO:0000256" key="3">
    <source>
        <dbReference type="ARBA" id="ARBA00022475"/>
    </source>
</evidence>
<gene>
    <name evidence="12" type="ORF">H6P81_006558</name>
</gene>
<evidence type="ECO:0000256" key="5">
    <source>
        <dbReference type="ARBA" id="ARBA00022729"/>
    </source>
</evidence>
<comment type="subcellular location">
    <subcellularLocation>
        <location evidence="1">Cell membrane</location>
        <topology evidence="1">Single-pass type I membrane protein</topology>
    </subcellularLocation>
</comment>
<dbReference type="EMBL" id="JAINDJ010000003">
    <property type="protein sequence ID" value="KAG9453654.1"/>
    <property type="molecule type" value="Genomic_DNA"/>
</dbReference>
<evidence type="ECO:0000313" key="13">
    <source>
        <dbReference type="Proteomes" id="UP000825729"/>
    </source>
</evidence>
<dbReference type="Proteomes" id="UP000825729">
    <property type="component" value="Unassembled WGS sequence"/>
</dbReference>
<dbReference type="GO" id="GO:0008289">
    <property type="term" value="F:lipid binding"/>
    <property type="evidence" value="ECO:0007669"/>
    <property type="project" value="UniProtKB-KW"/>
</dbReference>
<evidence type="ECO:0000256" key="9">
    <source>
        <dbReference type="ARBA" id="ARBA00023157"/>
    </source>
</evidence>
<comment type="caution">
    <text evidence="12">The sequence shown here is derived from an EMBL/GenBank/DDBJ whole genome shotgun (WGS) entry which is preliminary data.</text>
</comment>
<keyword evidence="7" id="KW-0446">Lipid-binding</keyword>
<dbReference type="InterPro" id="IPR040326">
    <property type="entry name" value="HAP2/GCS1"/>
</dbReference>
<accession>A0AAV7EZ09</accession>
<keyword evidence="4" id="KW-0812">Transmembrane</keyword>
<dbReference type="AlphaFoldDB" id="A0AAV7EZ09"/>
<keyword evidence="10" id="KW-0278">Fertilization</keyword>
<evidence type="ECO:0000256" key="6">
    <source>
        <dbReference type="ARBA" id="ARBA00022989"/>
    </source>
</evidence>
<feature type="domain" description="Generative cell specific-1/HAP2" evidence="11">
    <location>
        <begin position="65"/>
        <end position="131"/>
    </location>
</feature>
<evidence type="ECO:0000259" key="11">
    <source>
        <dbReference type="Pfam" id="PF10699"/>
    </source>
</evidence>
<protein>
    <recommendedName>
        <fullName evidence="11">Generative cell specific-1/HAP2 domain-containing protein</fullName>
    </recommendedName>
</protein>
<dbReference type="GO" id="GO:0005886">
    <property type="term" value="C:plasma membrane"/>
    <property type="evidence" value="ECO:0007669"/>
    <property type="project" value="UniProtKB-SubCell"/>
</dbReference>
<dbReference type="Pfam" id="PF10699">
    <property type="entry name" value="HAP2-GCS1"/>
    <property type="match status" value="1"/>
</dbReference>
<keyword evidence="5" id="KW-0732">Signal</keyword>
<sequence>MHIVEAVLEDTTGLNYIFYRMDERLLLDLLKTLKSLIVCIRSQRSYLCMGQAAKPLCIKAVVISKKTKPICCPCGPRRRTPSTCGNIFDTLLKGKANTAHCLRFSQDWFHVFEIGRRSLGFNVRIQINTRSRIICCPNIEWRAGLKESTNIRNNEALNMNLLIELRADDIEYVYRGVL</sequence>
<evidence type="ECO:0000256" key="7">
    <source>
        <dbReference type="ARBA" id="ARBA00023121"/>
    </source>
</evidence>
<organism evidence="12 13">
    <name type="scientific">Aristolochia fimbriata</name>
    <name type="common">White veined hardy Dutchman's pipe vine</name>
    <dbReference type="NCBI Taxonomy" id="158543"/>
    <lineage>
        <taxon>Eukaryota</taxon>
        <taxon>Viridiplantae</taxon>
        <taxon>Streptophyta</taxon>
        <taxon>Embryophyta</taxon>
        <taxon>Tracheophyta</taxon>
        <taxon>Spermatophyta</taxon>
        <taxon>Magnoliopsida</taxon>
        <taxon>Magnoliidae</taxon>
        <taxon>Piperales</taxon>
        <taxon>Aristolochiaceae</taxon>
        <taxon>Aristolochia</taxon>
    </lineage>
</organism>
<keyword evidence="3" id="KW-1003">Cell membrane</keyword>